<dbReference type="SMART" id="SM00382">
    <property type="entry name" value="AAA"/>
    <property type="match status" value="1"/>
</dbReference>
<comment type="caution">
    <text evidence="8">The sequence shown here is derived from an EMBL/GenBank/DDBJ whole genome shotgun (WGS) entry which is preliminary data.</text>
</comment>
<evidence type="ECO:0000259" key="7">
    <source>
        <dbReference type="PROSITE" id="PS50893"/>
    </source>
</evidence>
<evidence type="ECO:0000313" key="9">
    <source>
        <dbReference type="Proteomes" id="UP000184334"/>
    </source>
</evidence>
<name>A0A1M4SJ23_MARH1</name>
<dbReference type="Gene3D" id="2.40.50.100">
    <property type="match status" value="1"/>
</dbReference>
<dbReference type="Gene3D" id="2.40.50.140">
    <property type="entry name" value="Nucleic acid-binding proteins"/>
    <property type="match status" value="1"/>
</dbReference>
<reference evidence="8" key="1">
    <citation type="submission" date="2016-11" db="EMBL/GenBank/DDBJ databases">
        <authorList>
            <person name="Varghese N."/>
            <person name="Submissions S."/>
        </authorList>
    </citation>
    <scope>NUCLEOTIDE SEQUENCE [LARGE SCALE GENOMIC DNA]</scope>
    <source>
        <strain evidence="8">DSM 16785</strain>
    </source>
</reference>
<evidence type="ECO:0000256" key="3">
    <source>
        <dbReference type="ARBA" id="ARBA00022741"/>
    </source>
</evidence>
<dbReference type="GO" id="GO:0005524">
    <property type="term" value="F:ATP binding"/>
    <property type="evidence" value="ECO:0007669"/>
    <property type="project" value="UniProtKB-KW"/>
</dbReference>
<protein>
    <submittedName>
        <fullName evidence="8">Carbohydrate ABC transporter ATP-binding protein, CUT1 family (TC 3.A.1.1.-)</fullName>
    </submittedName>
</protein>
<dbReference type="Gene3D" id="3.40.50.300">
    <property type="entry name" value="P-loop containing nucleotide triphosphate hydrolases"/>
    <property type="match status" value="1"/>
</dbReference>
<dbReference type="PANTHER" id="PTHR43875">
    <property type="entry name" value="MALTODEXTRIN IMPORT ATP-BINDING PROTEIN MSMX"/>
    <property type="match status" value="1"/>
</dbReference>
<proteinExistence type="predicted"/>
<dbReference type="PROSITE" id="PS50893">
    <property type="entry name" value="ABC_TRANSPORTER_2"/>
    <property type="match status" value="1"/>
</dbReference>
<dbReference type="SUPFAM" id="SSF50331">
    <property type="entry name" value="MOP-like"/>
    <property type="match status" value="1"/>
</dbReference>
<keyword evidence="2" id="KW-1003">Cell membrane</keyword>
<dbReference type="AlphaFoldDB" id="A0A1M4SJ23"/>
<dbReference type="GO" id="GO:0008643">
    <property type="term" value="P:carbohydrate transport"/>
    <property type="evidence" value="ECO:0007669"/>
    <property type="project" value="InterPro"/>
</dbReference>
<dbReference type="EMBL" id="FQUI01000002">
    <property type="protein sequence ID" value="SHE31987.1"/>
    <property type="molecule type" value="Genomic_DNA"/>
</dbReference>
<dbReference type="InterPro" id="IPR003593">
    <property type="entry name" value="AAA+_ATPase"/>
</dbReference>
<dbReference type="RefSeq" id="WP_072862501.1">
    <property type="nucleotide sequence ID" value="NZ_FQUI01000002.1"/>
</dbReference>
<dbReference type="Pfam" id="PF00005">
    <property type="entry name" value="ABC_tran"/>
    <property type="match status" value="1"/>
</dbReference>
<dbReference type="InterPro" id="IPR047641">
    <property type="entry name" value="ABC_transpr_MalK/UgpC-like"/>
</dbReference>
<dbReference type="STRING" id="1122195.SAMN02745164_00197"/>
<dbReference type="GO" id="GO:0140359">
    <property type="term" value="F:ABC-type transporter activity"/>
    <property type="evidence" value="ECO:0007669"/>
    <property type="project" value="InterPro"/>
</dbReference>
<dbReference type="PROSITE" id="PS00211">
    <property type="entry name" value="ABC_TRANSPORTER_1"/>
    <property type="match status" value="1"/>
</dbReference>
<keyword evidence="4 8" id="KW-0067">ATP-binding</keyword>
<dbReference type="Pfam" id="PF17912">
    <property type="entry name" value="OB_MalK"/>
    <property type="match status" value="1"/>
</dbReference>
<dbReference type="CDD" id="cd03301">
    <property type="entry name" value="ABC_MalK_N"/>
    <property type="match status" value="1"/>
</dbReference>
<dbReference type="Proteomes" id="UP000184334">
    <property type="component" value="Unassembled WGS sequence"/>
</dbReference>
<evidence type="ECO:0000256" key="6">
    <source>
        <dbReference type="ARBA" id="ARBA00023136"/>
    </source>
</evidence>
<evidence type="ECO:0000256" key="1">
    <source>
        <dbReference type="ARBA" id="ARBA00022448"/>
    </source>
</evidence>
<evidence type="ECO:0000256" key="4">
    <source>
        <dbReference type="ARBA" id="ARBA00022840"/>
    </source>
</evidence>
<evidence type="ECO:0000313" key="8">
    <source>
        <dbReference type="EMBL" id="SHE31987.1"/>
    </source>
</evidence>
<dbReference type="OrthoDB" id="9802264at2"/>
<dbReference type="GO" id="GO:0016887">
    <property type="term" value="F:ATP hydrolysis activity"/>
    <property type="evidence" value="ECO:0007669"/>
    <property type="project" value="InterPro"/>
</dbReference>
<keyword evidence="5" id="KW-1278">Translocase</keyword>
<sequence>MATIELKNLKKHFGNVKAVDDVSLKINDGEFVVFLGPSGCGKTTTLLMLAGIYKPTGGEILFDNQVVNEVPPKDREIGMVFQSYALYPHMTLYENIAFPLQAKKMDKNEIDKKVKDVTKNLDIGKLLDRKPNQISGGQQQRVAIARALVKKPKILLFDEPLSNLDAALRAYMRAEIKKLQHDLGITSVYVTHDQIEAMTMADRIAVFNKGKLMQFDIPDKIYNQPKNIFVARFVGTPSMNIIDVEIIKLGEDVYIKIEDDIKIKIVNKEIKEKINKISEKNVLMGLRPEDIKIRFKKEEGNSFKSKVYILEPLGREIIYNIKLGNNIFKIISDEKYELKIDDDIYLKFPDTNFHLFDKNTGENLLF</sequence>
<keyword evidence="9" id="KW-1185">Reference proteome</keyword>
<dbReference type="FunFam" id="3.40.50.300:FF:000042">
    <property type="entry name" value="Maltose/maltodextrin ABC transporter, ATP-binding protein"/>
    <property type="match status" value="1"/>
</dbReference>
<dbReference type="InterPro" id="IPR008995">
    <property type="entry name" value="Mo/tungstate-bd_C_term_dom"/>
</dbReference>
<feature type="domain" description="ABC transporter" evidence="7">
    <location>
        <begin position="4"/>
        <end position="234"/>
    </location>
</feature>
<dbReference type="InterPro" id="IPR015855">
    <property type="entry name" value="ABC_transpr_MalK-like"/>
</dbReference>
<dbReference type="InterPro" id="IPR003439">
    <property type="entry name" value="ABC_transporter-like_ATP-bd"/>
</dbReference>
<keyword evidence="1" id="KW-0813">Transport</keyword>
<dbReference type="InterPro" id="IPR027417">
    <property type="entry name" value="P-loop_NTPase"/>
</dbReference>
<dbReference type="PANTHER" id="PTHR43875:SF15">
    <property type="entry name" value="TREHALOSE IMPORT ATP-BINDING PROTEIN SUGC"/>
    <property type="match status" value="1"/>
</dbReference>
<evidence type="ECO:0000256" key="2">
    <source>
        <dbReference type="ARBA" id="ARBA00022475"/>
    </source>
</evidence>
<accession>A0A1M4SJ23</accession>
<organism evidence="8 9">
    <name type="scientific">Marinitoga hydrogenitolerans (strain DSM 16785 / JCM 12826 / AT1271)</name>
    <dbReference type="NCBI Taxonomy" id="1122195"/>
    <lineage>
        <taxon>Bacteria</taxon>
        <taxon>Thermotogati</taxon>
        <taxon>Thermotogota</taxon>
        <taxon>Thermotogae</taxon>
        <taxon>Petrotogales</taxon>
        <taxon>Petrotogaceae</taxon>
        <taxon>Marinitoga</taxon>
    </lineage>
</organism>
<gene>
    <name evidence="8" type="ORF">SAMN02745164_00197</name>
</gene>
<keyword evidence="3" id="KW-0547">Nucleotide-binding</keyword>
<dbReference type="InterPro" id="IPR012340">
    <property type="entry name" value="NA-bd_OB-fold"/>
</dbReference>
<evidence type="ECO:0000256" key="5">
    <source>
        <dbReference type="ARBA" id="ARBA00022967"/>
    </source>
</evidence>
<keyword evidence="6" id="KW-0472">Membrane</keyword>
<dbReference type="GO" id="GO:0055052">
    <property type="term" value="C:ATP-binding cassette (ABC) transporter complex, substrate-binding subunit-containing"/>
    <property type="evidence" value="ECO:0007669"/>
    <property type="project" value="TreeGrafter"/>
</dbReference>
<dbReference type="InterPro" id="IPR017871">
    <property type="entry name" value="ABC_transporter-like_CS"/>
</dbReference>
<dbReference type="SUPFAM" id="SSF52540">
    <property type="entry name" value="P-loop containing nucleoside triphosphate hydrolases"/>
    <property type="match status" value="1"/>
</dbReference>
<dbReference type="InterPro" id="IPR040582">
    <property type="entry name" value="OB_MalK-like"/>
</dbReference>